<organism evidence="1 2">
    <name type="scientific">Puccinia striiformis</name>
    <dbReference type="NCBI Taxonomy" id="27350"/>
    <lineage>
        <taxon>Eukaryota</taxon>
        <taxon>Fungi</taxon>
        <taxon>Dikarya</taxon>
        <taxon>Basidiomycota</taxon>
        <taxon>Pucciniomycotina</taxon>
        <taxon>Pucciniomycetes</taxon>
        <taxon>Pucciniales</taxon>
        <taxon>Pucciniaceae</taxon>
        <taxon>Puccinia</taxon>
    </lineage>
</organism>
<name>A0A2S4WHL5_9BASI</name>
<reference evidence="1 2" key="1">
    <citation type="submission" date="2017-12" db="EMBL/GenBank/DDBJ databases">
        <title>Gene loss provides genomic basis for host adaptation in cereal stripe rust fungi.</title>
        <authorList>
            <person name="Xia C."/>
        </authorList>
    </citation>
    <scope>NUCLEOTIDE SEQUENCE [LARGE SCALE GENOMIC DNA]</scope>
    <source>
        <strain evidence="1 2">93TX-2</strain>
    </source>
</reference>
<reference evidence="2" key="3">
    <citation type="journal article" date="2018" name="Mol. Plant Microbe Interact.">
        <title>Genome sequence resources for the wheat stripe rust pathogen (Puccinia striiformis f. sp. tritici) and the barley stripe rust pathogen (Puccinia striiformis f. sp. hordei).</title>
        <authorList>
            <person name="Xia C."/>
            <person name="Wang M."/>
            <person name="Yin C."/>
            <person name="Cornejo O.E."/>
            <person name="Hulbert S.H."/>
            <person name="Chen X."/>
        </authorList>
    </citation>
    <scope>NUCLEOTIDE SEQUENCE [LARGE SCALE GENOMIC DNA]</scope>
    <source>
        <strain evidence="2">93TX-2</strain>
    </source>
</reference>
<accession>A0A2S4WHL5</accession>
<sequence>MLPTAIFQTMNVAVLLSSQGTTSPAADSICLGSTFLRTGTPDCNIYSNLLLRDGPTQSLPDFLGGRVFGASSSEWSKEIIGLSRQMESTASWKALSNRKYCQVENALDSSKRGSA</sequence>
<comment type="caution">
    <text evidence="1">The sequence shown here is derived from an EMBL/GenBank/DDBJ whole genome shotgun (WGS) entry which is preliminary data.</text>
</comment>
<gene>
    <name evidence="1" type="ORF">PSHT_02570</name>
</gene>
<reference evidence="2" key="2">
    <citation type="journal article" date="2018" name="BMC Genomics">
        <title>Genomic insights into host adaptation between the wheat stripe rust pathogen (Puccinia striiformis f. sp. tritici) and the barley stripe rust pathogen (Puccinia striiformis f. sp. hordei).</title>
        <authorList>
            <person name="Xia C."/>
            <person name="Wang M."/>
            <person name="Yin C."/>
            <person name="Cornejo O.E."/>
            <person name="Hulbert S.H."/>
            <person name="Chen X."/>
        </authorList>
    </citation>
    <scope>NUCLEOTIDE SEQUENCE [LARGE SCALE GENOMIC DNA]</scope>
    <source>
        <strain evidence="2">93TX-2</strain>
    </source>
</reference>
<dbReference type="EMBL" id="PKSM01000022">
    <property type="protein sequence ID" value="POW21285.1"/>
    <property type="molecule type" value="Genomic_DNA"/>
</dbReference>
<dbReference type="VEuPathDB" id="FungiDB:PSHT_02570"/>
<protein>
    <submittedName>
        <fullName evidence="1">Uncharacterized protein</fullName>
    </submittedName>
</protein>
<evidence type="ECO:0000313" key="1">
    <source>
        <dbReference type="EMBL" id="POW21285.1"/>
    </source>
</evidence>
<dbReference type="AlphaFoldDB" id="A0A2S4WHL5"/>
<keyword evidence="2" id="KW-1185">Reference proteome</keyword>
<dbReference type="Proteomes" id="UP000238274">
    <property type="component" value="Unassembled WGS sequence"/>
</dbReference>
<proteinExistence type="predicted"/>
<evidence type="ECO:0000313" key="2">
    <source>
        <dbReference type="Proteomes" id="UP000238274"/>
    </source>
</evidence>